<dbReference type="PRINTS" id="PR00364">
    <property type="entry name" value="DISEASERSIST"/>
</dbReference>
<dbReference type="InterPro" id="IPR002182">
    <property type="entry name" value="NB-ARC"/>
</dbReference>
<dbReference type="SUPFAM" id="SSF52540">
    <property type="entry name" value="P-loop containing nucleoside triphosphate hydrolases"/>
    <property type="match status" value="1"/>
</dbReference>
<keyword evidence="3" id="KW-1185">Reference proteome</keyword>
<protein>
    <recommendedName>
        <fullName evidence="1">NB-ARC domain-containing protein</fullName>
    </recommendedName>
</protein>
<comment type="caution">
    <text evidence="2">The sequence shown here is derived from an EMBL/GenBank/DDBJ whole genome shotgun (WGS) entry which is preliminary data.</text>
</comment>
<dbReference type="Pfam" id="PF13424">
    <property type="entry name" value="TPR_12"/>
    <property type="match status" value="1"/>
</dbReference>
<evidence type="ECO:0000313" key="2">
    <source>
        <dbReference type="EMBL" id="KAI1859460.1"/>
    </source>
</evidence>
<dbReference type="Proteomes" id="UP000829685">
    <property type="component" value="Unassembled WGS sequence"/>
</dbReference>
<sequence>MNEIRDEAVSQYLNSFRSCEKKRIQDVTSLAALEARLEYDVRQFHGKSSVRLLNRVQPLIRWLAGFNECVKVFLQAAPREFVVVWGILSFLFEIAARFQRRGEQVLQVLEDIQSVAPRFTYYAETLRNTTYRPLRDALVSYHVVLTEVCIKSIRYVQGNAIVAFQPGSLQTQLTSLLAKLHCVSDRVDKEASVAYTTEILGDLRQGYFGRLRSEALDDAQELEKMLLIPSPYDNLPARQSHAFYGRKTDFDNLQFHLMSPQSPYSPNIACIYGLSGVGKTQLAQEFAYRHLDDYKFIFWIDCATTARLEESVRSICNDIGLADQNIQHPKQISPDIRWLMIFDNVEPDVSIESYFPRTVNGAIIITCRKSSISYQYAPQAQIALETFNAVESVGFLLNRLKMDPTNSEAELSEKITAAVGGLPLALDLIGSYIRECGMSLSIFLQEYPRFEENFMFSPDFLDWSKREHNKAVGIIWKRHLLELDNSTLLLAQMLAFMDASKIQTSIFSAHSRERMLYEGPDVQEEFPDLYNIIIHPFMEPYRALVTVHPHSNYLKIHRLIQSFILQSMDSPTKLKVFQQALFLLNGAFPTQEHGKALYEDWLTCAALSNHVTALFDSYHRHKTDLGYPLLLCEIASRCAWYFKEFGQYEAANRMADDSIALCESALKTSNHPGYSKWFVKEMICTHLNVKAAIAAEYGEEDHGLPLFQEIEKLRVLNMRPNSAEDETWYQAARANTAYALMGYNCAPEALAILQEILDRDDMQPNKDLYLVNTSICLRLQGDLTNSLEQCQEAMTLAEERRGKDSSQMASCHFQLGTIFLEESRIADALREFIECFRIRSSVMPTHPFTAFVSHKIGSTLQVQDSHAEAIRHYLTALNILRTSETHPLSICRTLLALASAYEAIGNNAATEKCIHEALEGFAAASTYDFDCTTKPTLASSFDSFVPISHR</sequence>
<organism evidence="2 3">
    <name type="scientific">Neoarthrinium moseri</name>
    <dbReference type="NCBI Taxonomy" id="1658444"/>
    <lineage>
        <taxon>Eukaryota</taxon>
        <taxon>Fungi</taxon>
        <taxon>Dikarya</taxon>
        <taxon>Ascomycota</taxon>
        <taxon>Pezizomycotina</taxon>
        <taxon>Sordariomycetes</taxon>
        <taxon>Xylariomycetidae</taxon>
        <taxon>Amphisphaeriales</taxon>
        <taxon>Apiosporaceae</taxon>
        <taxon>Neoarthrinium</taxon>
    </lineage>
</organism>
<dbReference type="Pfam" id="PF00931">
    <property type="entry name" value="NB-ARC"/>
    <property type="match status" value="1"/>
</dbReference>
<evidence type="ECO:0000259" key="1">
    <source>
        <dbReference type="Pfam" id="PF00931"/>
    </source>
</evidence>
<dbReference type="EMBL" id="JAFIMR010000034">
    <property type="protein sequence ID" value="KAI1859460.1"/>
    <property type="molecule type" value="Genomic_DNA"/>
</dbReference>
<accession>A0A9Q0ALU9</accession>
<reference evidence="2" key="1">
    <citation type="submission" date="2021-03" db="EMBL/GenBank/DDBJ databases">
        <title>Revisited historic fungal species revealed as producer of novel bioactive compounds through whole genome sequencing and comparative genomics.</title>
        <authorList>
            <person name="Vignolle G.A."/>
            <person name="Hochenegger N."/>
            <person name="Mach R.L."/>
            <person name="Mach-Aigner A.R."/>
            <person name="Javad Rahimi M."/>
            <person name="Salim K.A."/>
            <person name="Chan C.M."/>
            <person name="Lim L.B.L."/>
            <person name="Cai F."/>
            <person name="Druzhinina I.S."/>
            <person name="U'Ren J.M."/>
            <person name="Derntl C."/>
        </authorList>
    </citation>
    <scope>NUCLEOTIDE SEQUENCE</scope>
    <source>
        <strain evidence="2">TUCIM 5799</strain>
    </source>
</reference>
<feature type="domain" description="NB-ARC" evidence="1">
    <location>
        <begin position="248"/>
        <end position="396"/>
    </location>
</feature>
<dbReference type="PANTHER" id="PTHR35205:SF1">
    <property type="entry name" value="ZU5 DOMAIN-CONTAINING PROTEIN"/>
    <property type="match status" value="1"/>
</dbReference>
<dbReference type="PANTHER" id="PTHR35205">
    <property type="entry name" value="NB-ARC AND TPR DOMAIN PROTEIN"/>
    <property type="match status" value="1"/>
</dbReference>
<dbReference type="GO" id="GO:0043531">
    <property type="term" value="F:ADP binding"/>
    <property type="evidence" value="ECO:0007669"/>
    <property type="project" value="InterPro"/>
</dbReference>
<gene>
    <name evidence="2" type="ORF">JX265_010463</name>
</gene>
<dbReference type="Gene3D" id="3.40.50.300">
    <property type="entry name" value="P-loop containing nucleotide triphosphate hydrolases"/>
    <property type="match status" value="1"/>
</dbReference>
<dbReference type="AlphaFoldDB" id="A0A9Q0ALU9"/>
<proteinExistence type="predicted"/>
<dbReference type="InterPro" id="IPR027417">
    <property type="entry name" value="P-loop_NTPase"/>
</dbReference>
<dbReference type="Gene3D" id="1.25.40.10">
    <property type="entry name" value="Tetratricopeptide repeat domain"/>
    <property type="match status" value="1"/>
</dbReference>
<name>A0A9Q0ALU9_9PEZI</name>
<dbReference type="SUPFAM" id="SSF48452">
    <property type="entry name" value="TPR-like"/>
    <property type="match status" value="1"/>
</dbReference>
<dbReference type="InterPro" id="IPR011990">
    <property type="entry name" value="TPR-like_helical_dom_sf"/>
</dbReference>
<evidence type="ECO:0000313" key="3">
    <source>
        <dbReference type="Proteomes" id="UP000829685"/>
    </source>
</evidence>